<organism evidence="4 5">
    <name type="scientific">Rhizoctonia solani</name>
    <dbReference type="NCBI Taxonomy" id="456999"/>
    <lineage>
        <taxon>Eukaryota</taxon>
        <taxon>Fungi</taxon>
        <taxon>Dikarya</taxon>
        <taxon>Basidiomycota</taxon>
        <taxon>Agaricomycotina</taxon>
        <taxon>Agaricomycetes</taxon>
        <taxon>Cantharellales</taxon>
        <taxon>Ceratobasidiaceae</taxon>
        <taxon>Rhizoctonia</taxon>
    </lineage>
</organism>
<dbReference type="InterPro" id="IPR011047">
    <property type="entry name" value="Quinoprotein_ADH-like_sf"/>
</dbReference>
<dbReference type="EMBL" id="CAJMXA010003236">
    <property type="protein sequence ID" value="CAE6492592.1"/>
    <property type="molecule type" value="Genomic_DNA"/>
</dbReference>
<comment type="caution">
    <text evidence="4">The sequence shown here is derived from an EMBL/GenBank/DDBJ whole genome shotgun (WGS) entry which is preliminary data.</text>
</comment>
<evidence type="ECO:0000256" key="1">
    <source>
        <dbReference type="ARBA" id="ARBA00022574"/>
    </source>
</evidence>
<feature type="repeat" description="WD" evidence="3">
    <location>
        <begin position="242"/>
        <end position="283"/>
    </location>
</feature>
<protein>
    <recommendedName>
        <fullName evidence="6">Vegetative incompatibility protein HET-E-1 [Podospora anserina]</fullName>
    </recommendedName>
</protein>
<dbReference type="Gene3D" id="2.130.10.10">
    <property type="entry name" value="YVTN repeat-like/Quinoprotein amine dehydrogenase"/>
    <property type="match status" value="2"/>
</dbReference>
<evidence type="ECO:0000256" key="3">
    <source>
        <dbReference type="PROSITE-ProRule" id="PRU00221"/>
    </source>
</evidence>
<proteinExistence type="predicted"/>
<dbReference type="InterPro" id="IPR020472">
    <property type="entry name" value="WD40_PAC1"/>
</dbReference>
<keyword evidence="1 3" id="KW-0853">WD repeat</keyword>
<dbReference type="PANTHER" id="PTHR19848:SF8">
    <property type="entry name" value="F-BOX AND WD REPEAT DOMAIN CONTAINING 7"/>
    <property type="match status" value="1"/>
</dbReference>
<dbReference type="AlphaFoldDB" id="A0A8H3CVD3"/>
<dbReference type="PANTHER" id="PTHR19848">
    <property type="entry name" value="WD40 REPEAT PROTEIN"/>
    <property type="match status" value="1"/>
</dbReference>
<dbReference type="PROSITE" id="PS50294">
    <property type="entry name" value="WD_REPEATS_REGION"/>
    <property type="match status" value="3"/>
</dbReference>
<feature type="repeat" description="WD" evidence="3">
    <location>
        <begin position="199"/>
        <end position="240"/>
    </location>
</feature>
<sequence length="356" mass="38406">MRFVSGSEVGTICIWDALTGEMAVGPIKAHTNRINAVDFSNNHVVSGSEDGKICICSALTGKAVLGPLELDSGSKIRAITYSPDGKHIATGSGDRVHLWDAQNGSRLLGPLTGLQGEVTSIQFSPDGARIVGSSLDSSGNIVVWDVSDGKGLFGALDGHGDWVRSISYSPNGALIASGSYDQTTIIWDACTGKKALGPPTGHSNYVLSVDFSPDSTRLVSGSRDKTIRIWDVRTGEMVFELPNGHENWITSVAYSPDGTRILSLSSDMSVRIHDARSPEERARSRSESEAGDWTINKDGWVIDDNGRLLVWVPGDLRKVLMWPRTEVIVAPQGYVRLKFDKSRMGVLWAKGFTSDS</sequence>
<evidence type="ECO:0008006" key="6">
    <source>
        <dbReference type="Google" id="ProtNLM"/>
    </source>
</evidence>
<dbReference type="InterPro" id="IPR015943">
    <property type="entry name" value="WD40/YVTN_repeat-like_dom_sf"/>
</dbReference>
<accession>A0A8H3CVD3</accession>
<dbReference type="PRINTS" id="PR00320">
    <property type="entry name" value="GPROTEINBRPT"/>
</dbReference>
<keyword evidence="2" id="KW-0677">Repeat</keyword>
<gene>
    <name evidence="4" type="ORF">RDB_LOCUS103090</name>
</gene>
<dbReference type="CDD" id="cd00200">
    <property type="entry name" value="WD40"/>
    <property type="match status" value="1"/>
</dbReference>
<evidence type="ECO:0000313" key="5">
    <source>
        <dbReference type="Proteomes" id="UP000663853"/>
    </source>
</evidence>
<dbReference type="SMART" id="SM00320">
    <property type="entry name" value="WD40"/>
    <property type="match status" value="6"/>
</dbReference>
<dbReference type="SUPFAM" id="SSF50998">
    <property type="entry name" value="Quinoprotein alcohol dehydrogenase-like"/>
    <property type="match status" value="1"/>
</dbReference>
<feature type="repeat" description="WD" evidence="3">
    <location>
        <begin position="156"/>
        <end position="188"/>
    </location>
</feature>
<dbReference type="Proteomes" id="UP000663853">
    <property type="component" value="Unassembled WGS sequence"/>
</dbReference>
<dbReference type="PROSITE" id="PS00678">
    <property type="entry name" value="WD_REPEATS_1"/>
    <property type="match status" value="1"/>
</dbReference>
<dbReference type="PROSITE" id="PS50082">
    <property type="entry name" value="WD_REPEATS_2"/>
    <property type="match status" value="3"/>
</dbReference>
<evidence type="ECO:0000313" key="4">
    <source>
        <dbReference type="EMBL" id="CAE6492592.1"/>
    </source>
</evidence>
<dbReference type="InterPro" id="IPR019775">
    <property type="entry name" value="WD40_repeat_CS"/>
</dbReference>
<dbReference type="Pfam" id="PF00400">
    <property type="entry name" value="WD40"/>
    <property type="match status" value="6"/>
</dbReference>
<evidence type="ECO:0000256" key="2">
    <source>
        <dbReference type="ARBA" id="ARBA00022737"/>
    </source>
</evidence>
<reference evidence="4" key="1">
    <citation type="submission" date="2021-01" db="EMBL/GenBank/DDBJ databases">
        <authorList>
            <person name="Kaushik A."/>
        </authorList>
    </citation>
    <scope>NUCLEOTIDE SEQUENCE</scope>
    <source>
        <strain evidence="4">AG6-10EEA</strain>
    </source>
</reference>
<name>A0A8H3CVD3_9AGAM</name>
<dbReference type="InterPro" id="IPR001680">
    <property type="entry name" value="WD40_rpt"/>
</dbReference>